<reference evidence="2 3" key="1">
    <citation type="submission" date="2018-07" db="EMBL/GenBank/DDBJ databases">
        <title>A high quality draft genome assembly of the barn swallow (H. rustica rustica).</title>
        <authorList>
            <person name="Formenti G."/>
            <person name="Chiara M."/>
            <person name="Poveda L."/>
            <person name="Francoijs K.-J."/>
            <person name="Bonisoli-Alquati A."/>
            <person name="Canova L."/>
            <person name="Gianfranceschi L."/>
            <person name="Horner D.S."/>
            <person name="Saino N."/>
        </authorList>
    </citation>
    <scope>NUCLEOTIDE SEQUENCE [LARGE SCALE GENOMIC DNA]</scope>
    <source>
        <strain evidence="2">Chelidonia</strain>
        <tissue evidence="2">Blood</tissue>
    </source>
</reference>
<proteinExistence type="predicted"/>
<evidence type="ECO:0000313" key="2">
    <source>
        <dbReference type="EMBL" id="RMB95567.1"/>
    </source>
</evidence>
<protein>
    <submittedName>
        <fullName evidence="2">Uncharacterized protein</fullName>
    </submittedName>
</protein>
<dbReference type="EMBL" id="QRBI01000184">
    <property type="protein sequence ID" value="RMB95567.1"/>
    <property type="molecule type" value="Genomic_DNA"/>
</dbReference>
<dbReference type="Proteomes" id="UP000269221">
    <property type="component" value="Unassembled WGS sequence"/>
</dbReference>
<gene>
    <name evidence="2" type="ORF">DUI87_27677</name>
</gene>
<feature type="region of interest" description="Disordered" evidence="1">
    <location>
        <begin position="89"/>
        <end position="113"/>
    </location>
</feature>
<organism evidence="2 3">
    <name type="scientific">Hirundo rustica rustica</name>
    <dbReference type="NCBI Taxonomy" id="333673"/>
    <lineage>
        <taxon>Eukaryota</taxon>
        <taxon>Metazoa</taxon>
        <taxon>Chordata</taxon>
        <taxon>Craniata</taxon>
        <taxon>Vertebrata</taxon>
        <taxon>Euteleostomi</taxon>
        <taxon>Archelosauria</taxon>
        <taxon>Archosauria</taxon>
        <taxon>Dinosauria</taxon>
        <taxon>Saurischia</taxon>
        <taxon>Theropoda</taxon>
        <taxon>Coelurosauria</taxon>
        <taxon>Aves</taxon>
        <taxon>Neognathae</taxon>
        <taxon>Neoaves</taxon>
        <taxon>Telluraves</taxon>
        <taxon>Australaves</taxon>
        <taxon>Passeriformes</taxon>
        <taxon>Sylvioidea</taxon>
        <taxon>Hirundinidae</taxon>
        <taxon>Hirundo</taxon>
    </lineage>
</organism>
<accession>A0A3M0J3B9</accession>
<dbReference type="AlphaFoldDB" id="A0A3M0J3B9"/>
<evidence type="ECO:0000313" key="3">
    <source>
        <dbReference type="Proteomes" id="UP000269221"/>
    </source>
</evidence>
<keyword evidence="3" id="KW-1185">Reference proteome</keyword>
<feature type="compositionally biased region" description="Acidic residues" evidence="1">
    <location>
        <begin position="102"/>
        <end position="113"/>
    </location>
</feature>
<evidence type="ECO:0000256" key="1">
    <source>
        <dbReference type="SAM" id="MobiDB-lite"/>
    </source>
</evidence>
<comment type="caution">
    <text evidence="2">The sequence shown here is derived from an EMBL/GenBank/DDBJ whole genome shotgun (WGS) entry which is preliminary data.</text>
</comment>
<name>A0A3M0J3B9_HIRRU</name>
<sequence>MFFSHEVGEALAQAVQSGCDTPSMGTFKAMLDGTLSNLDWWEVDQAARDTEEEREVDTVLDMDEMMDINVDDAEEEMEVDIPEYVEEMEVDLPEEDKAMEVDEKDEEEPIFLR</sequence>